<organism evidence="1 2">
    <name type="scientific">Smallanthus sonchifolius</name>
    <dbReference type="NCBI Taxonomy" id="185202"/>
    <lineage>
        <taxon>Eukaryota</taxon>
        <taxon>Viridiplantae</taxon>
        <taxon>Streptophyta</taxon>
        <taxon>Embryophyta</taxon>
        <taxon>Tracheophyta</taxon>
        <taxon>Spermatophyta</taxon>
        <taxon>Magnoliopsida</taxon>
        <taxon>eudicotyledons</taxon>
        <taxon>Gunneridae</taxon>
        <taxon>Pentapetalae</taxon>
        <taxon>asterids</taxon>
        <taxon>campanulids</taxon>
        <taxon>Asterales</taxon>
        <taxon>Asteraceae</taxon>
        <taxon>Asteroideae</taxon>
        <taxon>Heliantheae alliance</taxon>
        <taxon>Millerieae</taxon>
        <taxon>Smallanthus</taxon>
    </lineage>
</organism>
<protein>
    <submittedName>
        <fullName evidence="1">Uncharacterized protein</fullName>
    </submittedName>
</protein>
<reference evidence="2" key="1">
    <citation type="journal article" date="2022" name="Mol. Ecol. Resour.">
        <title>The genomes of chicory, endive, great burdock and yacon provide insights into Asteraceae palaeo-polyploidization history and plant inulin production.</title>
        <authorList>
            <person name="Fan W."/>
            <person name="Wang S."/>
            <person name="Wang H."/>
            <person name="Wang A."/>
            <person name="Jiang F."/>
            <person name="Liu H."/>
            <person name="Zhao H."/>
            <person name="Xu D."/>
            <person name="Zhang Y."/>
        </authorList>
    </citation>
    <scope>NUCLEOTIDE SEQUENCE [LARGE SCALE GENOMIC DNA]</scope>
    <source>
        <strain evidence="2">cv. Yunnan</strain>
    </source>
</reference>
<keyword evidence="2" id="KW-1185">Reference proteome</keyword>
<dbReference type="EMBL" id="CM042045">
    <property type="protein sequence ID" value="KAI3682381.1"/>
    <property type="molecule type" value="Genomic_DNA"/>
</dbReference>
<evidence type="ECO:0000313" key="1">
    <source>
        <dbReference type="EMBL" id="KAI3682381.1"/>
    </source>
</evidence>
<sequence>MASSIIRSLTRVPSTIPATLTRRLWSWTQMFSPVKRIKIEASLILEGFEASELKTLLSLLQQHLSAAQAKKVVNKYAVPHPNRHTQRRMGAKTSVTVQGFEGSELEDLYAWADQHTHVTVDKERGGYSETFIPFFK</sequence>
<dbReference type="Proteomes" id="UP001056120">
    <property type="component" value="Linkage Group LG28"/>
</dbReference>
<comment type="caution">
    <text evidence="1">The sequence shown here is derived from an EMBL/GenBank/DDBJ whole genome shotgun (WGS) entry which is preliminary data.</text>
</comment>
<accession>A0ACB8YAG2</accession>
<reference evidence="1 2" key="2">
    <citation type="journal article" date="2022" name="Mol. Ecol. Resour.">
        <title>The genomes of chicory, endive, great burdock and yacon provide insights into Asteraceae paleo-polyploidization history and plant inulin production.</title>
        <authorList>
            <person name="Fan W."/>
            <person name="Wang S."/>
            <person name="Wang H."/>
            <person name="Wang A."/>
            <person name="Jiang F."/>
            <person name="Liu H."/>
            <person name="Zhao H."/>
            <person name="Xu D."/>
            <person name="Zhang Y."/>
        </authorList>
    </citation>
    <scope>NUCLEOTIDE SEQUENCE [LARGE SCALE GENOMIC DNA]</scope>
    <source>
        <strain evidence="2">cv. Yunnan</strain>
        <tissue evidence="1">Leaves</tissue>
    </source>
</reference>
<name>A0ACB8YAG2_9ASTR</name>
<proteinExistence type="predicted"/>
<gene>
    <name evidence="1" type="ORF">L1987_82322</name>
</gene>
<evidence type="ECO:0000313" key="2">
    <source>
        <dbReference type="Proteomes" id="UP001056120"/>
    </source>
</evidence>